<dbReference type="Proteomes" id="UP000034081">
    <property type="component" value="Unassembled WGS sequence"/>
</dbReference>
<evidence type="ECO:0000313" key="2">
    <source>
        <dbReference type="Proteomes" id="UP000034081"/>
    </source>
</evidence>
<dbReference type="AlphaFoldDB" id="A0A0G0P3B3"/>
<reference evidence="1 2" key="1">
    <citation type="journal article" date="2015" name="Nature">
        <title>rRNA introns, odd ribosomes, and small enigmatic genomes across a large radiation of phyla.</title>
        <authorList>
            <person name="Brown C.T."/>
            <person name="Hug L.A."/>
            <person name="Thomas B.C."/>
            <person name="Sharon I."/>
            <person name="Castelle C.J."/>
            <person name="Singh A."/>
            <person name="Wilkins M.J."/>
            <person name="Williams K.H."/>
            <person name="Banfield J.F."/>
        </authorList>
    </citation>
    <scope>NUCLEOTIDE SEQUENCE [LARGE SCALE GENOMIC DNA]</scope>
</reference>
<protein>
    <submittedName>
        <fullName evidence="1">Uncharacterized protein</fullName>
    </submittedName>
</protein>
<dbReference type="STRING" id="1618570.UT08_C0031G0007"/>
<gene>
    <name evidence="1" type="ORF">UT08_C0031G0007</name>
</gene>
<evidence type="ECO:0000313" key="1">
    <source>
        <dbReference type="EMBL" id="KKQ83766.1"/>
    </source>
</evidence>
<name>A0A0G0P3B3_9BACT</name>
<comment type="caution">
    <text evidence="1">The sequence shown here is derived from an EMBL/GenBank/DDBJ whole genome shotgun (WGS) entry which is preliminary data.</text>
</comment>
<accession>A0A0G0P3B3</accession>
<dbReference type="EMBL" id="LBVL01000031">
    <property type="protein sequence ID" value="KKQ83766.1"/>
    <property type="molecule type" value="Genomic_DNA"/>
</dbReference>
<sequence length="79" mass="8695">MANGVTIDTKIAKELVTSIRELKEEVSSLKKVISVKVLSENGFVPEFEKHIIASSKEPKGKSFSWNGKGSFATSVLERK</sequence>
<proteinExistence type="predicted"/>
<organism evidence="1 2">
    <name type="scientific">Candidatus Woesebacteria bacterium GW2011_GWB1_38_8</name>
    <dbReference type="NCBI Taxonomy" id="1618570"/>
    <lineage>
        <taxon>Bacteria</taxon>
        <taxon>Candidatus Woeseibacteriota</taxon>
    </lineage>
</organism>